<dbReference type="PANTHER" id="PTHR32182:SF0">
    <property type="entry name" value="DNA REPLICATION AND REPAIR PROTEIN RECF"/>
    <property type="match status" value="1"/>
</dbReference>
<feature type="compositionally biased region" description="Low complexity" evidence="14">
    <location>
        <begin position="267"/>
        <end position="276"/>
    </location>
</feature>
<protein>
    <recommendedName>
        <fullName evidence="3 13">DNA replication and repair protein RecF</fullName>
    </recommendedName>
</protein>
<dbReference type="InterPro" id="IPR018078">
    <property type="entry name" value="DNA-binding_RecF_CS"/>
</dbReference>
<comment type="caution">
    <text evidence="16">The sequence shown here is derived from an EMBL/GenBank/DDBJ whole genome shotgun (WGS) entry which is preliminary data.</text>
</comment>
<feature type="compositionally biased region" description="Low complexity" evidence="14">
    <location>
        <begin position="169"/>
        <end position="188"/>
    </location>
</feature>
<evidence type="ECO:0000256" key="4">
    <source>
        <dbReference type="ARBA" id="ARBA00022490"/>
    </source>
</evidence>
<keyword evidence="9 13" id="KW-0238">DNA-binding</keyword>
<comment type="subcellular location">
    <subcellularLocation>
        <location evidence="1 13">Cytoplasm</location>
    </subcellularLocation>
</comment>
<evidence type="ECO:0000256" key="10">
    <source>
        <dbReference type="ARBA" id="ARBA00023204"/>
    </source>
</evidence>
<evidence type="ECO:0000256" key="14">
    <source>
        <dbReference type="SAM" id="MobiDB-lite"/>
    </source>
</evidence>
<evidence type="ECO:0000256" key="8">
    <source>
        <dbReference type="ARBA" id="ARBA00022840"/>
    </source>
</evidence>
<comment type="similarity">
    <text evidence="2 13">Belongs to the RecF family.</text>
</comment>
<organism evidence="16 17">
    <name type="scientific">Sinomonas flava</name>
    <dbReference type="NCBI Taxonomy" id="496857"/>
    <lineage>
        <taxon>Bacteria</taxon>
        <taxon>Bacillati</taxon>
        <taxon>Actinomycetota</taxon>
        <taxon>Actinomycetes</taxon>
        <taxon>Micrococcales</taxon>
        <taxon>Micrococcaceae</taxon>
        <taxon>Sinomonas</taxon>
    </lineage>
</organism>
<accession>A0ABN3BWS4</accession>
<evidence type="ECO:0000259" key="15">
    <source>
        <dbReference type="Pfam" id="PF02463"/>
    </source>
</evidence>
<dbReference type="RefSeq" id="WP_344300124.1">
    <property type="nucleotide sequence ID" value="NZ_BAAAQW010000006.1"/>
</dbReference>
<dbReference type="SUPFAM" id="SSF52540">
    <property type="entry name" value="P-loop containing nucleoside triphosphate hydrolases"/>
    <property type="match status" value="1"/>
</dbReference>
<dbReference type="InterPro" id="IPR003395">
    <property type="entry name" value="RecF/RecN/SMC_N"/>
</dbReference>
<dbReference type="EMBL" id="BAAAQW010000006">
    <property type="protein sequence ID" value="GAA2201390.1"/>
    <property type="molecule type" value="Genomic_DNA"/>
</dbReference>
<dbReference type="PANTHER" id="PTHR32182">
    <property type="entry name" value="DNA REPLICATION AND REPAIR PROTEIN RECF"/>
    <property type="match status" value="1"/>
</dbReference>
<feature type="region of interest" description="Disordered" evidence="14">
    <location>
        <begin position="249"/>
        <end position="290"/>
    </location>
</feature>
<dbReference type="Gene3D" id="1.20.1050.90">
    <property type="entry name" value="RecF/RecN/SMC, N-terminal domain"/>
    <property type="match status" value="1"/>
</dbReference>
<proteinExistence type="inferred from homology"/>
<name>A0ABN3BWS4_9MICC</name>
<dbReference type="Pfam" id="PF02463">
    <property type="entry name" value="SMC_N"/>
    <property type="match status" value="1"/>
</dbReference>
<evidence type="ECO:0000256" key="11">
    <source>
        <dbReference type="ARBA" id="ARBA00023236"/>
    </source>
</evidence>
<evidence type="ECO:0000256" key="5">
    <source>
        <dbReference type="ARBA" id="ARBA00022705"/>
    </source>
</evidence>
<dbReference type="PROSITE" id="PS00617">
    <property type="entry name" value="RECF_1"/>
    <property type="match status" value="1"/>
</dbReference>
<dbReference type="InterPro" id="IPR027417">
    <property type="entry name" value="P-loop_NTPase"/>
</dbReference>
<sequence length="447" mass="47151">MYVERLSLTDFRSYTQADLELSPGVTVLVGQNGVGKTNIVEALGMLSTLGSHRVSSDAPLVRFGADRALVRAGFVRGAQRSTLELEINPGRANRGRINRGSPLRARDLLGIARTVLFAPEDLALVKGDPSARRKFLDELLTVLLPHLAGTRADYDRVLKQRNALLKSARASRFSRRSSGPDSRDSSGGATVESTLDVWDTHLAQAGARLLAARLTLVDRLGPHLDAAYAQLTDGSKVARAVYRSSIEGAVPDDDSEAAGAPEEADGVVRGDAAAGREPADGTADDDAGSPLGGGRGLAGLGVAEIGERFLAALAEARPRELERGLTLVGPHRDDLELLLGDAPAKGFASHGETWSFALALRLASYYVMLDDSSVAGDEPILILDDVFAELDATRRARLAAIVAKAEQVLVTAAVDADIPPELGGRRVRVVPGGVDDADAPLPESDRG</sequence>
<evidence type="ECO:0000256" key="7">
    <source>
        <dbReference type="ARBA" id="ARBA00022763"/>
    </source>
</evidence>
<keyword evidence="10 13" id="KW-0234">DNA repair</keyword>
<gene>
    <name evidence="13 16" type="primary">recF</name>
    <name evidence="16" type="ORF">GCM10009849_25690</name>
</gene>
<reference evidence="16 17" key="1">
    <citation type="journal article" date="2019" name="Int. J. Syst. Evol. Microbiol.">
        <title>The Global Catalogue of Microorganisms (GCM) 10K type strain sequencing project: providing services to taxonomists for standard genome sequencing and annotation.</title>
        <authorList>
            <consortium name="The Broad Institute Genomics Platform"/>
            <consortium name="The Broad Institute Genome Sequencing Center for Infectious Disease"/>
            <person name="Wu L."/>
            <person name="Ma J."/>
        </authorList>
    </citation>
    <scope>NUCLEOTIDE SEQUENCE [LARGE SCALE GENOMIC DNA]</scope>
    <source>
        <strain evidence="16 17">JCM 16034</strain>
    </source>
</reference>
<keyword evidence="11 13" id="KW-0742">SOS response</keyword>
<evidence type="ECO:0000256" key="13">
    <source>
        <dbReference type="HAMAP-Rule" id="MF_00365"/>
    </source>
</evidence>
<keyword evidence="8 13" id="KW-0067">ATP-binding</keyword>
<dbReference type="InterPro" id="IPR042174">
    <property type="entry name" value="RecF_2"/>
</dbReference>
<keyword evidence="6 13" id="KW-0547">Nucleotide-binding</keyword>
<keyword evidence="17" id="KW-1185">Reference proteome</keyword>
<feature type="binding site" evidence="13">
    <location>
        <begin position="30"/>
        <end position="37"/>
    </location>
    <ligand>
        <name>ATP</name>
        <dbReference type="ChEBI" id="CHEBI:30616"/>
    </ligand>
</feature>
<dbReference type="PROSITE" id="PS00618">
    <property type="entry name" value="RECF_2"/>
    <property type="match status" value="1"/>
</dbReference>
<evidence type="ECO:0000256" key="1">
    <source>
        <dbReference type="ARBA" id="ARBA00004496"/>
    </source>
</evidence>
<evidence type="ECO:0000256" key="3">
    <source>
        <dbReference type="ARBA" id="ARBA00020170"/>
    </source>
</evidence>
<evidence type="ECO:0000256" key="2">
    <source>
        <dbReference type="ARBA" id="ARBA00008016"/>
    </source>
</evidence>
<evidence type="ECO:0000313" key="16">
    <source>
        <dbReference type="EMBL" id="GAA2201390.1"/>
    </source>
</evidence>
<feature type="region of interest" description="Disordered" evidence="14">
    <location>
        <begin position="169"/>
        <end position="190"/>
    </location>
</feature>
<evidence type="ECO:0000313" key="17">
    <source>
        <dbReference type="Proteomes" id="UP001500432"/>
    </source>
</evidence>
<dbReference type="InterPro" id="IPR001238">
    <property type="entry name" value="DNA-binding_RecF"/>
</dbReference>
<feature type="domain" description="RecF/RecN/SMC N-terminal" evidence="15">
    <location>
        <begin position="2"/>
        <end position="412"/>
    </location>
</feature>
<dbReference type="HAMAP" id="MF_00365">
    <property type="entry name" value="RecF"/>
    <property type="match status" value="1"/>
</dbReference>
<dbReference type="Gene3D" id="3.40.50.300">
    <property type="entry name" value="P-loop containing nucleotide triphosphate hydrolases"/>
    <property type="match status" value="1"/>
</dbReference>
<keyword evidence="7 13" id="KW-0227">DNA damage</keyword>
<keyword evidence="5 13" id="KW-0235">DNA replication</keyword>
<evidence type="ECO:0000256" key="9">
    <source>
        <dbReference type="ARBA" id="ARBA00023125"/>
    </source>
</evidence>
<evidence type="ECO:0000256" key="12">
    <source>
        <dbReference type="ARBA" id="ARBA00025401"/>
    </source>
</evidence>
<evidence type="ECO:0000256" key="6">
    <source>
        <dbReference type="ARBA" id="ARBA00022741"/>
    </source>
</evidence>
<keyword evidence="4 13" id="KW-0963">Cytoplasm</keyword>
<comment type="function">
    <text evidence="12 13">The RecF protein is involved in DNA metabolism; it is required for DNA replication and normal SOS inducibility. RecF binds preferentially to single-stranded, linear DNA. It also seems to bind ATP.</text>
</comment>
<dbReference type="Proteomes" id="UP001500432">
    <property type="component" value="Unassembled WGS sequence"/>
</dbReference>